<dbReference type="Proteomes" id="UP001205311">
    <property type="component" value="Unassembled WGS sequence"/>
</dbReference>
<comment type="caution">
    <text evidence="1">The sequence shown here is derived from an EMBL/GenBank/DDBJ whole genome shotgun (WGS) entry which is preliminary data.</text>
</comment>
<proteinExistence type="predicted"/>
<gene>
    <name evidence="1" type="ORF">LX15_006274</name>
</gene>
<dbReference type="EMBL" id="JAMTCP010000075">
    <property type="protein sequence ID" value="MCP2262534.1"/>
    <property type="molecule type" value="Genomic_DNA"/>
</dbReference>
<reference evidence="1 2" key="1">
    <citation type="submission" date="2022-06" db="EMBL/GenBank/DDBJ databases">
        <title>Genomic Encyclopedia of Archaeal and Bacterial Type Strains, Phase II (KMG-II): from individual species to whole genera.</title>
        <authorList>
            <person name="Goeker M."/>
        </authorList>
    </citation>
    <scope>NUCLEOTIDE SEQUENCE [LARGE SCALE GENOMIC DNA]</scope>
    <source>
        <strain evidence="1 2">DSM 40477</strain>
    </source>
</reference>
<sequence length="63" mass="6453">MTPSSLLGGVPDRDPEGFRALAVPDVAVVLAGRLYDPIGCFVCFLSPEGGCVVAEVSDGSVMI</sequence>
<organism evidence="1 2">
    <name type="scientific">Streptoalloteichus tenebrarius (strain ATCC 17920 / DSM 40477 / JCM 4838 / CBS 697.72 / NBRC 16177 / NCIMB 11028 / NRRL B-12390 / A12253. 1 / ISP 5477)</name>
    <name type="common">Streptomyces tenebrarius</name>
    <dbReference type="NCBI Taxonomy" id="1933"/>
    <lineage>
        <taxon>Bacteria</taxon>
        <taxon>Bacillati</taxon>
        <taxon>Actinomycetota</taxon>
        <taxon>Actinomycetes</taxon>
        <taxon>Pseudonocardiales</taxon>
        <taxon>Pseudonocardiaceae</taxon>
        <taxon>Streptoalloteichus</taxon>
    </lineage>
</organism>
<dbReference type="RefSeq" id="WP_253674736.1">
    <property type="nucleotide sequence ID" value="NZ_JAMTCP010000075.1"/>
</dbReference>
<name>A0ABT1I454_STRSD</name>
<evidence type="ECO:0000313" key="2">
    <source>
        <dbReference type="Proteomes" id="UP001205311"/>
    </source>
</evidence>
<evidence type="ECO:0000313" key="1">
    <source>
        <dbReference type="EMBL" id="MCP2262534.1"/>
    </source>
</evidence>
<keyword evidence="2" id="KW-1185">Reference proteome</keyword>
<accession>A0ABT1I454</accession>
<protein>
    <submittedName>
        <fullName evidence="1">Uncharacterized protein</fullName>
    </submittedName>
</protein>